<dbReference type="InterPro" id="IPR013783">
    <property type="entry name" value="Ig-like_fold"/>
</dbReference>
<dbReference type="PANTHER" id="PTHR32438">
    <property type="entry name" value="4-ALPHA-GLUCANOTRANSFERASE DPE1, CHLOROPLASTIC/AMYLOPLASTIC"/>
    <property type="match status" value="1"/>
</dbReference>
<dbReference type="eggNOG" id="COG0366">
    <property type="taxonomic scope" value="Bacteria"/>
</dbReference>
<dbReference type="HOGENOM" id="CLU_007997_1_0_11"/>
<dbReference type="Gene3D" id="2.60.40.10">
    <property type="entry name" value="Immunoglobulins"/>
    <property type="match status" value="1"/>
</dbReference>
<keyword evidence="12" id="KW-1185">Reference proteome</keyword>
<feature type="domain" description="Glycosyl hydrolase family 13 catalytic" evidence="10">
    <location>
        <begin position="138"/>
        <end position="550"/>
    </location>
</feature>
<evidence type="ECO:0000256" key="6">
    <source>
        <dbReference type="ARBA" id="ARBA00022679"/>
    </source>
</evidence>
<gene>
    <name evidence="11" type="ordered locus">Olsu_1705</name>
</gene>
<evidence type="ECO:0000256" key="5">
    <source>
        <dbReference type="ARBA" id="ARBA00022676"/>
    </source>
</evidence>
<dbReference type="Pfam" id="PF00128">
    <property type="entry name" value="Alpha-amylase"/>
    <property type="match status" value="1"/>
</dbReference>
<dbReference type="InterPro" id="IPR013780">
    <property type="entry name" value="Glyco_hydro_b"/>
</dbReference>
<comment type="catalytic activity">
    <reaction evidence="1">
        <text>Transfers a segment of a (1-&gt;4)-alpha-D-glucan to a new position in an acceptor, which may be glucose or a (1-&gt;4)-alpha-D-glucan.</text>
        <dbReference type="EC" id="2.4.1.25"/>
    </reaction>
</comment>
<keyword evidence="5" id="KW-0328">Glycosyltransferase</keyword>
<proteinExistence type="inferred from homology"/>
<dbReference type="EMBL" id="CP002106">
    <property type="protein sequence ID" value="ADK68793.1"/>
    <property type="molecule type" value="Genomic_DNA"/>
</dbReference>
<dbReference type="CAZy" id="GH77">
    <property type="family name" value="Glycoside Hydrolase Family 77"/>
</dbReference>
<dbReference type="Gene3D" id="3.20.20.80">
    <property type="entry name" value="Glycosidases"/>
    <property type="match status" value="3"/>
</dbReference>
<evidence type="ECO:0000313" key="12">
    <source>
        <dbReference type="Proteomes" id="UP000000333"/>
    </source>
</evidence>
<dbReference type="Gene3D" id="2.60.40.1180">
    <property type="entry name" value="Golgi alpha-mannosidase II"/>
    <property type="match status" value="1"/>
</dbReference>
<sequence>MRAKHNTSDISYRRPFGAVQVGGAVSLSIDVWDEPAATARLRLWVDEQGELLLDMDGEEVGDHLRFTRTFEPSTPEVIWYSFNITAADGAVWRYGAAREYGCGEGAFAYGEPPSFQITVFERLRPELPEWYKGGIAYQIFPDRFARGKGWEERVAASLGTPRRGPERRLVEDWGTYPRYDRTPDGRIAVWDFYGGTLDGVREKLPYLESMGITVIYFNPIFEAASSHRYDTANYLRIDPMLGDEETFSRLCAEAGSRGISIILDGVFNHVGADSLYFNKYGNYPDGAFVSEHSRYRDWFTFNDDGSYESWWGIDDLPDVNEDSAEFRELICGRDGVVRKWLRLGARGWRLDVADELTDEFIADIKAAALAEKPDALLIGEVWEDATHKVAYGRLRHYFQGRELDGTMNYPLRHALKGYLTNHMGARELADTLESLYENYPHDATYSALNLLGSHDRIRLLTVLGDAPSPESLDDDGRYRFRLDEDHRRMAVSRLWLAALLQMTLPGVPCVYYGDEAGLEGYSDPYDRASYPWGHEDEDCRAIYRNAIAVRKTLPALTTGDFEPFGLGDDVFGFWRRDVDMQVCVLVNASLHESRTVRVPAPLEVVDDVVSGRTPKVEGGEAEVFLWPLGSSVLCFQRQRRLQAPMPRGMGVLCHITSIPNVDQPGRPGTLGEPAYRFIDYLAVSGQRYWQVLPVNPTDRHGSPYAGPSAFAGNPALMWGTPAKGEGPTAFHTDFEGTPEYRRFLEENERWLLPYATFRTIKGLLGDKRWQTWPKRYRSWSPRLARSKELVVGVQRECAVQYEFMRQWDEVRRHAHRLGIKIIGDMPMYVSADSADVWAERPLFCLDEDGNPSCQAGCPPDAFAKDGQLWGNPTYDWRAMRATGYDWWLRRFERAFRLYDYVRLDHFLGFSSYYAIPDGKGALEGAWNFGPGLELFRRAAERFGQLPVVVEDLGTVTPAVRALVAATGFPGMDVVQFYDGDPCDSYVPQPHKMVYSGTHDTQTLVGWCAERYGSGPDADGAASAADVERARRLLDVTLATSADVAIVPLQDVLLLDDRARMNVPGVAEGNWSWQADAEALAASSEFLTSLAEGSGRA</sequence>
<dbReference type="EC" id="2.4.1.25" evidence="3"/>
<dbReference type="GO" id="GO:0005975">
    <property type="term" value="P:carbohydrate metabolic process"/>
    <property type="evidence" value="ECO:0007669"/>
    <property type="project" value="InterPro"/>
</dbReference>
<evidence type="ECO:0000256" key="4">
    <source>
        <dbReference type="ARBA" id="ARBA00020295"/>
    </source>
</evidence>
<accession>E1QXE0</accession>
<dbReference type="eggNOG" id="COG1640">
    <property type="taxonomic scope" value="Bacteria"/>
</dbReference>
<dbReference type="OrthoDB" id="9811841at2"/>
<dbReference type="RefSeq" id="WP_013252544.1">
    <property type="nucleotide sequence ID" value="NC_014363.1"/>
</dbReference>
<dbReference type="GO" id="GO:0004134">
    <property type="term" value="F:4-alpha-glucanotransferase activity"/>
    <property type="evidence" value="ECO:0007669"/>
    <property type="project" value="UniProtKB-EC"/>
</dbReference>
<evidence type="ECO:0000256" key="2">
    <source>
        <dbReference type="ARBA" id="ARBA00005684"/>
    </source>
</evidence>
<dbReference type="STRING" id="633147.Olsu_1705"/>
<evidence type="ECO:0000313" key="11">
    <source>
        <dbReference type="EMBL" id="ADK68793.1"/>
    </source>
</evidence>
<dbReference type="SMART" id="SM00642">
    <property type="entry name" value="Aamy"/>
    <property type="match status" value="1"/>
</dbReference>
<reference evidence="11 12" key="1">
    <citation type="journal article" date="2010" name="Stand. Genomic Sci.">
        <title>Complete genome sequence of Olsenella uli type strain (VPI D76D-27C).</title>
        <authorList>
            <person name="Goker M."/>
            <person name="Held B."/>
            <person name="Lucas S."/>
            <person name="Nolan M."/>
            <person name="Yasawong M."/>
            <person name="Glavina Del Rio T."/>
            <person name="Tice H."/>
            <person name="Cheng J.F."/>
            <person name="Bruce D."/>
            <person name="Detter J.C."/>
            <person name="Tapia R."/>
            <person name="Han C."/>
            <person name="Goodwin L."/>
            <person name="Pitluck S."/>
            <person name="Liolios K."/>
            <person name="Ivanova N."/>
            <person name="Mavromatis K."/>
            <person name="Mikhailova N."/>
            <person name="Pati A."/>
            <person name="Chen A."/>
            <person name="Palaniappan K."/>
            <person name="Land M."/>
            <person name="Hauser L."/>
            <person name="Chang Y.J."/>
            <person name="Jeffries C.D."/>
            <person name="Rohde M."/>
            <person name="Sikorski J."/>
            <person name="Pukall R."/>
            <person name="Woyke T."/>
            <person name="Bristow J."/>
            <person name="Eisen J.A."/>
            <person name="Markowitz V."/>
            <person name="Hugenholtz P."/>
            <person name="Kyrpides N.C."/>
            <person name="Klenk H.P."/>
            <person name="Lapidus A."/>
        </authorList>
    </citation>
    <scope>NUCLEOTIDE SEQUENCE [LARGE SCALE GENOMIC DNA]</scope>
    <source>
        <strain evidence="12">ATCC 49627 / DSM 7084 / CIP 109912 / JCM 12494 / NCIMB 702895 / VPI D76D-27C</strain>
    </source>
</reference>
<organism evidence="11 12">
    <name type="scientific">Olsenella uli (strain ATCC 49627 / DSM 7084 / CCUG 31166 / CIP 109912 / JCM 12494 / LMG 11480 / NCIMB 702895 / VPI D76D-27C)</name>
    <name type="common">Lactobacillus uli</name>
    <dbReference type="NCBI Taxonomy" id="633147"/>
    <lineage>
        <taxon>Bacteria</taxon>
        <taxon>Bacillati</taxon>
        <taxon>Actinomycetota</taxon>
        <taxon>Coriobacteriia</taxon>
        <taxon>Coriobacteriales</taxon>
        <taxon>Atopobiaceae</taxon>
        <taxon>Olsenella</taxon>
    </lineage>
</organism>
<evidence type="ECO:0000256" key="3">
    <source>
        <dbReference type="ARBA" id="ARBA00012560"/>
    </source>
</evidence>
<dbReference type="PANTHER" id="PTHR32438:SF5">
    <property type="entry name" value="4-ALPHA-GLUCANOTRANSFERASE DPE1, CHLOROPLASTIC_AMYLOPLASTIC"/>
    <property type="match status" value="1"/>
</dbReference>
<dbReference type="InterPro" id="IPR017853">
    <property type="entry name" value="GH"/>
</dbReference>
<protein>
    <recommendedName>
        <fullName evidence="4">4-alpha-glucanotransferase</fullName>
        <ecNumber evidence="3">2.4.1.25</ecNumber>
    </recommendedName>
    <alternativeName>
        <fullName evidence="8">Amylomaltase</fullName>
    </alternativeName>
    <alternativeName>
        <fullName evidence="9">Disproportionating enzyme</fullName>
    </alternativeName>
</protein>
<comment type="similarity">
    <text evidence="2">Belongs to the disproportionating enzyme family.</text>
</comment>
<dbReference type="Proteomes" id="UP000000333">
    <property type="component" value="Chromosome"/>
</dbReference>
<evidence type="ECO:0000259" key="10">
    <source>
        <dbReference type="SMART" id="SM00642"/>
    </source>
</evidence>
<dbReference type="GeneID" id="78513083"/>
<keyword evidence="6 11" id="KW-0808">Transferase</keyword>
<dbReference type="InterPro" id="IPR003385">
    <property type="entry name" value="Glyco_hydro_77"/>
</dbReference>
<dbReference type="CAZy" id="GH13">
    <property type="family name" value="Glycoside Hydrolase Family 13"/>
</dbReference>
<dbReference type="AlphaFoldDB" id="E1QXE0"/>
<dbReference type="Gene3D" id="3.90.400.10">
    <property type="entry name" value="Oligo-1,6-glucosidase, Domain 2"/>
    <property type="match status" value="1"/>
</dbReference>
<dbReference type="InterPro" id="IPR045857">
    <property type="entry name" value="O16G_dom_2"/>
</dbReference>
<evidence type="ECO:0000256" key="7">
    <source>
        <dbReference type="ARBA" id="ARBA00023277"/>
    </source>
</evidence>
<name>E1QXE0_OLSUV</name>
<dbReference type="SUPFAM" id="SSF51445">
    <property type="entry name" value="(Trans)glycosidases"/>
    <property type="match status" value="2"/>
</dbReference>
<evidence type="ECO:0000256" key="1">
    <source>
        <dbReference type="ARBA" id="ARBA00000439"/>
    </source>
</evidence>
<keyword evidence="7" id="KW-0119">Carbohydrate metabolism</keyword>
<dbReference type="CAZy" id="CBM34">
    <property type="family name" value="Carbohydrate-Binding Module Family 34"/>
</dbReference>
<dbReference type="Pfam" id="PF02446">
    <property type="entry name" value="Glyco_hydro_77"/>
    <property type="match status" value="2"/>
</dbReference>
<dbReference type="CDD" id="cd11338">
    <property type="entry name" value="AmyAc_CMD"/>
    <property type="match status" value="1"/>
</dbReference>
<evidence type="ECO:0000256" key="8">
    <source>
        <dbReference type="ARBA" id="ARBA00031423"/>
    </source>
</evidence>
<evidence type="ECO:0000256" key="9">
    <source>
        <dbReference type="ARBA" id="ARBA00031501"/>
    </source>
</evidence>
<dbReference type="InterPro" id="IPR006047">
    <property type="entry name" value="GH13_cat_dom"/>
</dbReference>
<dbReference type="KEGG" id="ols:Olsu_1705"/>